<name>A0A3M7PJ01_BRAPC</name>
<gene>
    <name evidence="1" type="ORF">BpHYR1_002996</name>
</gene>
<keyword evidence="2" id="KW-1185">Reference proteome</keyword>
<organism evidence="1 2">
    <name type="scientific">Brachionus plicatilis</name>
    <name type="common">Marine rotifer</name>
    <name type="synonym">Brachionus muelleri</name>
    <dbReference type="NCBI Taxonomy" id="10195"/>
    <lineage>
        <taxon>Eukaryota</taxon>
        <taxon>Metazoa</taxon>
        <taxon>Spiralia</taxon>
        <taxon>Gnathifera</taxon>
        <taxon>Rotifera</taxon>
        <taxon>Eurotatoria</taxon>
        <taxon>Monogononta</taxon>
        <taxon>Pseudotrocha</taxon>
        <taxon>Ploima</taxon>
        <taxon>Brachionidae</taxon>
        <taxon>Brachionus</taxon>
    </lineage>
</organism>
<dbReference type="Proteomes" id="UP000276133">
    <property type="component" value="Unassembled WGS sequence"/>
</dbReference>
<proteinExistence type="predicted"/>
<sequence>MDLSAWKKINLEDSIHFAHPLGFFEIKFLLGNSSFLFEFHFNFKNRYQIIKFIYTEHWLMEKESLEYVRTNYNIKIEKTCLKVSCFLLNQYLKIARYKNAVKIKITKIG</sequence>
<comment type="caution">
    <text evidence="1">The sequence shown here is derived from an EMBL/GenBank/DDBJ whole genome shotgun (WGS) entry which is preliminary data.</text>
</comment>
<accession>A0A3M7PJ01</accession>
<dbReference type="AlphaFoldDB" id="A0A3M7PJ01"/>
<evidence type="ECO:0000313" key="2">
    <source>
        <dbReference type="Proteomes" id="UP000276133"/>
    </source>
</evidence>
<reference evidence="1 2" key="1">
    <citation type="journal article" date="2018" name="Sci. Rep.">
        <title>Genomic signatures of local adaptation to the degree of environmental predictability in rotifers.</title>
        <authorList>
            <person name="Franch-Gras L."/>
            <person name="Hahn C."/>
            <person name="Garcia-Roger E.M."/>
            <person name="Carmona M.J."/>
            <person name="Serra M."/>
            <person name="Gomez A."/>
        </authorList>
    </citation>
    <scope>NUCLEOTIDE SEQUENCE [LARGE SCALE GENOMIC DNA]</scope>
    <source>
        <strain evidence="1">HYR1</strain>
    </source>
</reference>
<protein>
    <submittedName>
        <fullName evidence="1">Uncharacterized protein</fullName>
    </submittedName>
</protein>
<evidence type="ECO:0000313" key="1">
    <source>
        <dbReference type="EMBL" id="RMZ99052.1"/>
    </source>
</evidence>
<dbReference type="EMBL" id="REGN01010438">
    <property type="protein sequence ID" value="RMZ99052.1"/>
    <property type="molecule type" value="Genomic_DNA"/>
</dbReference>